<keyword evidence="3" id="KW-1185">Reference proteome</keyword>
<dbReference type="Proteomes" id="UP001292094">
    <property type="component" value="Unassembled WGS sequence"/>
</dbReference>
<comment type="caution">
    <text evidence="2">The sequence shown here is derived from an EMBL/GenBank/DDBJ whole genome shotgun (WGS) entry which is preliminary data.</text>
</comment>
<evidence type="ECO:0000313" key="2">
    <source>
        <dbReference type="EMBL" id="KAK4286978.1"/>
    </source>
</evidence>
<evidence type="ECO:0000313" key="3">
    <source>
        <dbReference type="Proteomes" id="UP001292094"/>
    </source>
</evidence>
<gene>
    <name evidence="2" type="ORF">Pmani_039941</name>
</gene>
<name>A0AAE1NBR9_9EUCA</name>
<evidence type="ECO:0000256" key="1">
    <source>
        <dbReference type="SAM" id="MobiDB-lite"/>
    </source>
</evidence>
<accession>A0AAE1NBR9</accession>
<protein>
    <submittedName>
        <fullName evidence="2">Uncharacterized protein</fullName>
    </submittedName>
</protein>
<dbReference type="EMBL" id="JAWZYT010007184">
    <property type="protein sequence ID" value="KAK4286978.1"/>
    <property type="molecule type" value="Genomic_DNA"/>
</dbReference>
<reference evidence="2" key="1">
    <citation type="submission" date="2023-11" db="EMBL/GenBank/DDBJ databases">
        <title>Genome assemblies of two species of porcelain crab, Petrolisthes cinctipes and Petrolisthes manimaculis (Anomura: Porcellanidae).</title>
        <authorList>
            <person name="Angst P."/>
        </authorList>
    </citation>
    <scope>NUCLEOTIDE SEQUENCE</scope>
    <source>
        <strain evidence="2">PB745_02</strain>
        <tissue evidence="2">Gill</tissue>
    </source>
</reference>
<feature type="region of interest" description="Disordered" evidence="1">
    <location>
        <begin position="1"/>
        <end position="32"/>
    </location>
</feature>
<sequence length="70" mass="7817">MQANDRTGPDIIGPDLKRCDGSGDPTTLSHVSNPTSVKELVWRRVKAQMMMQVVGGWTLKERNCDTNEED</sequence>
<proteinExistence type="predicted"/>
<dbReference type="AlphaFoldDB" id="A0AAE1NBR9"/>
<organism evidence="2 3">
    <name type="scientific">Petrolisthes manimaculis</name>
    <dbReference type="NCBI Taxonomy" id="1843537"/>
    <lineage>
        <taxon>Eukaryota</taxon>
        <taxon>Metazoa</taxon>
        <taxon>Ecdysozoa</taxon>
        <taxon>Arthropoda</taxon>
        <taxon>Crustacea</taxon>
        <taxon>Multicrustacea</taxon>
        <taxon>Malacostraca</taxon>
        <taxon>Eumalacostraca</taxon>
        <taxon>Eucarida</taxon>
        <taxon>Decapoda</taxon>
        <taxon>Pleocyemata</taxon>
        <taxon>Anomura</taxon>
        <taxon>Galatheoidea</taxon>
        <taxon>Porcellanidae</taxon>
        <taxon>Petrolisthes</taxon>
    </lineage>
</organism>